<name>A0A4Y7UB76_9FLAO</name>
<protein>
    <submittedName>
        <fullName evidence="2">N-acetyltransferase</fullName>
    </submittedName>
</protein>
<dbReference type="Pfam" id="PF13302">
    <property type="entry name" value="Acetyltransf_3"/>
    <property type="match status" value="1"/>
</dbReference>
<evidence type="ECO:0000313" key="3">
    <source>
        <dbReference type="Proteomes" id="UP000298340"/>
    </source>
</evidence>
<reference evidence="2 3" key="1">
    <citation type="journal article" date="2018" name="Syst. Appl. Microbiol.">
        <title>Flavobacterium circumlabens sp. nov. and Flavobacterium cupreum sp. nov., two psychrotrophic species isolated from Antarctic environmental samples.</title>
        <authorList>
            <person name="Kralova S."/>
            <person name="Busse H.J."/>
            <person name="Svec P."/>
            <person name="Maslanova I."/>
            <person name="Stankova E."/>
            <person name="Bartak M."/>
            <person name="Sedlacek I."/>
        </authorList>
    </citation>
    <scope>NUCLEOTIDE SEQUENCE [LARGE SCALE GENOMIC DNA]</scope>
    <source>
        <strain evidence="2 3">CCM 8828</strain>
    </source>
</reference>
<dbReference type="GO" id="GO:0005737">
    <property type="term" value="C:cytoplasm"/>
    <property type="evidence" value="ECO:0007669"/>
    <property type="project" value="TreeGrafter"/>
</dbReference>
<dbReference type="GO" id="GO:0008999">
    <property type="term" value="F:protein-N-terminal-alanine acetyltransferase activity"/>
    <property type="evidence" value="ECO:0007669"/>
    <property type="project" value="TreeGrafter"/>
</dbReference>
<evidence type="ECO:0000313" key="2">
    <source>
        <dbReference type="EMBL" id="TEB43288.1"/>
    </source>
</evidence>
<dbReference type="InterPro" id="IPR051531">
    <property type="entry name" value="N-acetyltransferase"/>
</dbReference>
<dbReference type="InterPro" id="IPR000182">
    <property type="entry name" value="GNAT_dom"/>
</dbReference>
<dbReference type="RefSeq" id="WP_132036620.1">
    <property type="nucleotide sequence ID" value="NZ_JBDSHJ010000058.1"/>
</dbReference>
<gene>
    <name evidence="2" type="ORF">D0809_14010</name>
</gene>
<keyword evidence="2" id="KW-0808">Transferase</keyword>
<dbReference type="SUPFAM" id="SSF55729">
    <property type="entry name" value="Acyl-CoA N-acyltransferases (Nat)"/>
    <property type="match status" value="1"/>
</dbReference>
<dbReference type="PANTHER" id="PTHR43792:SF9">
    <property type="entry name" value="RIBOSOMAL-PROTEIN-ALANINE ACETYLTRANSFERASE"/>
    <property type="match status" value="1"/>
</dbReference>
<dbReference type="Gene3D" id="3.40.630.30">
    <property type="match status" value="1"/>
</dbReference>
<comment type="caution">
    <text evidence="2">The sequence shown here is derived from an EMBL/GenBank/DDBJ whole genome shotgun (WGS) entry which is preliminary data.</text>
</comment>
<dbReference type="InterPro" id="IPR016181">
    <property type="entry name" value="Acyl_CoA_acyltransferase"/>
</dbReference>
<dbReference type="AlphaFoldDB" id="A0A4Y7UB76"/>
<feature type="domain" description="N-acetyltransferase" evidence="1">
    <location>
        <begin position="2"/>
        <end position="73"/>
    </location>
</feature>
<dbReference type="OrthoDB" id="9811523at2"/>
<evidence type="ECO:0000259" key="1">
    <source>
        <dbReference type="Pfam" id="PF13302"/>
    </source>
</evidence>
<accession>A0A4Y7UB76</accession>
<sequence>MGTICLFEFLGDFKKCEIGYELLTEYHGQGIMIEAAGKVLEYAVKTHGLKTIDAQTHKDNYSSAKLLQKLNFKKLDDVIENNLNLILFRFTT</sequence>
<dbReference type="Proteomes" id="UP000298340">
    <property type="component" value="Unassembled WGS sequence"/>
</dbReference>
<proteinExistence type="predicted"/>
<organism evidence="2 3">
    <name type="scientific">Flavobacterium circumlabens</name>
    <dbReference type="NCBI Taxonomy" id="2133765"/>
    <lineage>
        <taxon>Bacteria</taxon>
        <taxon>Pseudomonadati</taxon>
        <taxon>Bacteroidota</taxon>
        <taxon>Flavobacteriia</taxon>
        <taxon>Flavobacteriales</taxon>
        <taxon>Flavobacteriaceae</taxon>
        <taxon>Flavobacterium</taxon>
    </lineage>
</organism>
<dbReference type="EMBL" id="QWDN01000005">
    <property type="protein sequence ID" value="TEB43288.1"/>
    <property type="molecule type" value="Genomic_DNA"/>
</dbReference>
<dbReference type="PANTHER" id="PTHR43792">
    <property type="entry name" value="GNAT FAMILY, PUTATIVE (AFU_ORTHOLOGUE AFUA_3G00765)-RELATED-RELATED"/>
    <property type="match status" value="1"/>
</dbReference>